<dbReference type="Proteomes" id="UP000265816">
    <property type="component" value="Unassembled WGS sequence"/>
</dbReference>
<feature type="coiled-coil region" evidence="1">
    <location>
        <begin position="133"/>
        <end position="178"/>
    </location>
</feature>
<accession>A0A398BD41</accession>
<dbReference type="OrthoDB" id="2875938at2"/>
<evidence type="ECO:0000313" key="3">
    <source>
        <dbReference type="Proteomes" id="UP000265816"/>
    </source>
</evidence>
<name>A0A398BD41_9BACI</name>
<comment type="caution">
    <text evidence="2">The sequence shown here is derived from an EMBL/GenBank/DDBJ whole genome shotgun (WGS) entry which is preliminary data.</text>
</comment>
<dbReference type="EMBL" id="QWVT01000011">
    <property type="protein sequence ID" value="RID86738.1"/>
    <property type="molecule type" value="Genomic_DNA"/>
</dbReference>
<gene>
    <name evidence="2" type="ORF">D1970_05635</name>
</gene>
<keyword evidence="3" id="KW-1185">Reference proteome</keyword>
<evidence type="ECO:0000256" key="1">
    <source>
        <dbReference type="SAM" id="Coils"/>
    </source>
</evidence>
<sequence>MKKFLFVLATMVVLVAGCGNEENDSSKNDIEGPKAEEKLKEEKLSHLEKQQILMDFVNEDISRISYYEVEANKALATVSGQNYRNDQKLYEVLVNEVLPTYKKAVDRAAAIEVEMEELEPIKVMVEEATNTFYKALLIEKEALEKQDIELIEEANVIAEEYDILINEYHEEMKKLSEKYNVIYEPSQLDIA</sequence>
<evidence type="ECO:0008006" key="4">
    <source>
        <dbReference type="Google" id="ProtNLM"/>
    </source>
</evidence>
<organism evidence="2 3">
    <name type="scientific">Mesobacillus zeae</name>
    <dbReference type="NCBI Taxonomy" id="1917180"/>
    <lineage>
        <taxon>Bacteria</taxon>
        <taxon>Bacillati</taxon>
        <taxon>Bacillota</taxon>
        <taxon>Bacilli</taxon>
        <taxon>Bacillales</taxon>
        <taxon>Bacillaceae</taxon>
        <taxon>Mesobacillus</taxon>
    </lineage>
</organism>
<evidence type="ECO:0000313" key="2">
    <source>
        <dbReference type="EMBL" id="RID86738.1"/>
    </source>
</evidence>
<dbReference type="PROSITE" id="PS51257">
    <property type="entry name" value="PROKAR_LIPOPROTEIN"/>
    <property type="match status" value="1"/>
</dbReference>
<protein>
    <recommendedName>
        <fullName evidence="4">Lipoprotein</fullName>
    </recommendedName>
</protein>
<reference evidence="2 3" key="1">
    <citation type="submission" date="2018-08" db="EMBL/GenBank/DDBJ databases">
        <title>Bacillus jemisoniae sp. nov., Bacillus chryseoplanitiae sp. nov., Bacillus resnikiae sp. nov., and Bacillus frankliniae sp. nov., isolated from Viking spacecraft and associated surfaces.</title>
        <authorList>
            <person name="Seuylemezian A."/>
            <person name="Vaishampayan P."/>
        </authorList>
    </citation>
    <scope>NUCLEOTIDE SEQUENCE [LARGE SCALE GENOMIC DNA]</scope>
    <source>
        <strain evidence="2 3">JJ-247</strain>
    </source>
</reference>
<keyword evidence="1" id="KW-0175">Coiled coil</keyword>
<proteinExistence type="predicted"/>
<dbReference type="RefSeq" id="WP_119111918.1">
    <property type="nucleotide sequence ID" value="NZ_CBCSEO010000006.1"/>
</dbReference>
<dbReference type="AlphaFoldDB" id="A0A398BD41"/>